<dbReference type="InterPro" id="IPR036864">
    <property type="entry name" value="Zn2-C6_fun-type_DNA-bd_sf"/>
</dbReference>
<dbReference type="PANTHER" id="PTHR47338:SF11">
    <property type="entry name" value="ZN(II)2CYS6 TRANSCRIPTION FACTOR (EUROFUNG)"/>
    <property type="match status" value="1"/>
</dbReference>
<dbReference type="InterPro" id="IPR001138">
    <property type="entry name" value="Zn2Cys6_DnaBD"/>
</dbReference>
<proteinExistence type="predicted"/>
<evidence type="ECO:0000256" key="3">
    <source>
        <dbReference type="ARBA" id="ARBA00023015"/>
    </source>
</evidence>
<comment type="subcellular location">
    <subcellularLocation>
        <location evidence="1">Nucleus</location>
    </subcellularLocation>
</comment>
<dbReference type="CDD" id="cd00067">
    <property type="entry name" value="GAL4"/>
    <property type="match status" value="1"/>
</dbReference>
<dbReference type="Gene3D" id="4.10.240.10">
    <property type="entry name" value="Zn(2)-C6 fungal-type DNA-binding domain"/>
    <property type="match status" value="1"/>
</dbReference>
<sequence length="897" mass="99220">MDCATATDLMRPQNLFPPASAPTSSRFADPSAPHDVSTDNHMDSTLPANRASTSTTEHVQLPSLRELVSPMFLKSRRHSDQLPAPPARLAGLSGFHHASPAERPTNHVPLHITREDHRAYAPALPSASPAPLSHPLFSAPATITHAPALPPGLSHSTFREPIYAPNRRTSESSGATAPSDYPSPVEDPGEAPPPRVKRRIGETSRGSGRAARCVGQQEIPGEGLCFVYEDGSYCRTVIDGEAVNPSWGVTKAGKPRKRLAQACLTCREKKIKCEPGVPKCAQCTRARRACRGGVSAQVPSTETGKVNLLETLLPGKQSSGHTNALFSSPHHHMRYATNSASNGVSSAEPSIHSEDLVLGESSEPPRKRRYRSLSTDARESLPSPAEMVSETSDAHSPTLTPGMDTDPYEADPIFTEKLLDLFFSFVNSSTYAVFPRDPFMRWVKNRKPKSQDDRMLLYSVMALGNVFSSDPDWRFIEKQLLDIVHDALQRRVGKFTLQMCQSRMFVGLVHFARGRHMDSWDWCGTFLRALSALRLNLEESITQHDEEPEYDFDQPVIEECRRRTFWSGFLVDRYNGFSGGTLFFVDSADTILRLPSQKDSFDAGVSLDTPLFEAGQVDNHSPSWRNVSPMGYHVLISAIWGDVWIATTRMSRKTLNTSLEDYIDFYDKTKSRLDEWHARLPNELLYNEPNIDNAIRNGSVGTLVGMHALYNATLMHLNRYLRHASLPSHIVSRNIQRANAAARHLLVSIMGPLTKHVRDARLGANNQFAFSTPFPGYAVMLATDIISAGGPACELPNTIKAIDKGLSIVEEIAQFWNSAKAQQKGVQTRVRLLVDTATGEGGRLKKLNNCECWRIEKPLDNMFAVKDDAIYGANDEAFFAAIKAAESRRQDIGMVLS</sequence>
<dbReference type="PROSITE" id="PS50048">
    <property type="entry name" value="ZN2_CY6_FUNGAL_2"/>
    <property type="match status" value="1"/>
</dbReference>
<dbReference type="CDD" id="cd12148">
    <property type="entry name" value="fungal_TF_MHR"/>
    <property type="match status" value="1"/>
</dbReference>
<dbReference type="PROSITE" id="PS00463">
    <property type="entry name" value="ZN2_CY6_FUNGAL_1"/>
    <property type="match status" value="1"/>
</dbReference>
<evidence type="ECO:0000256" key="6">
    <source>
        <dbReference type="SAM" id="MobiDB-lite"/>
    </source>
</evidence>
<evidence type="ECO:0000313" key="9">
    <source>
        <dbReference type="Proteomes" id="UP001492380"/>
    </source>
</evidence>
<dbReference type="Proteomes" id="UP001492380">
    <property type="component" value="Unassembled WGS sequence"/>
</dbReference>
<keyword evidence="5" id="KW-0539">Nucleus</keyword>
<dbReference type="InterPro" id="IPR050815">
    <property type="entry name" value="TF_fung"/>
</dbReference>
<organism evidence="8 9">
    <name type="scientific">Phyllosticta capitalensis</name>
    <dbReference type="NCBI Taxonomy" id="121624"/>
    <lineage>
        <taxon>Eukaryota</taxon>
        <taxon>Fungi</taxon>
        <taxon>Dikarya</taxon>
        <taxon>Ascomycota</taxon>
        <taxon>Pezizomycotina</taxon>
        <taxon>Dothideomycetes</taxon>
        <taxon>Dothideomycetes incertae sedis</taxon>
        <taxon>Botryosphaeriales</taxon>
        <taxon>Phyllostictaceae</taxon>
        <taxon>Phyllosticta</taxon>
    </lineage>
</organism>
<feature type="region of interest" description="Disordered" evidence="6">
    <location>
        <begin position="78"/>
        <end position="106"/>
    </location>
</feature>
<keyword evidence="3" id="KW-0805">Transcription regulation</keyword>
<comment type="caution">
    <text evidence="8">The sequence shown here is derived from an EMBL/GenBank/DDBJ whole genome shotgun (WGS) entry which is preliminary data.</text>
</comment>
<evidence type="ECO:0000256" key="5">
    <source>
        <dbReference type="ARBA" id="ARBA00023242"/>
    </source>
</evidence>
<evidence type="ECO:0000256" key="4">
    <source>
        <dbReference type="ARBA" id="ARBA00023163"/>
    </source>
</evidence>
<evidence type="ECO:0000259" key="7">
    <source>
        <dbReference type="PROSITE" id="PS50048"/>
    </source>
</evidence>
<feature type="domain" description="Zn(2)-C6 fungal-type" evidence="7">
    <location>
        <begin position="262"/>
        <end position="290"/>
    </location>
</feature>
<feature type="region of interest" description="Disordered" evidence="6">
    <location>
        <begin position="1"/>
        <end position="59"/>
    </location>
</feature>
<feature type="region of interest" description="Disordered" evidence="6">
    <location>
        <begin position="165"/>
        <end position="213"/>
    </location>
</feature>
<protein>
    <recommendedName>
        <fullName evidence="7">Zn(2)-C6 fungal-type domain-containing protein</fullName>
    </recommendedName>
</protein>
<dbReference type="SMART" id="SM00066">
    <property type="entry name" value="GAL4"/>
    <property type="match status" value="1"/>
</dbReference>
<feature type="region of interest" description="Disordered" evidence="6">
    <location>
        <begin position="336"/>
        <end position="407"/>
    </location>
</feature>
<dbReference type="PANTHER" id="PTHR47338">
    <property type="entry name" value="ZN(II)2CYS6 TRANSCRIPTION FACTOR (EUROFUNG)-RELATED"/>
    <property type="match status" value="1"/>
</dbReference>
<reference evidence="8 9" key="1">
    <citation type="submission" date="2024-04" db="EMBL/GenBank/DDBJ databases">
        <title>Phyllosticta paracitricarpa is synonymous to the EU quarantine fungus P. citricarpa based on phylogenomic analyses.</title>
        <authorList>
            <consortium name="Lawrence Berkeley National Laboratory"/>
            <person name="Van Ingen-Buijs V.A."/>
            <person name="Van Westerhoven A.C."/>
            <person name="Haridas S."/>
            <person name="Skiadas P."/>
            <person name="Martin F."/>
            <person name="Groenewald J.Z."/>
            <person name="Crous P.W."/>
            <person name="Seidl M.F."/>
        </authorList>
    </citation>
    <scope>NUCLEOTIDE SEQUENCE [LARGE SCALE GENOMIC DNA]</scope>
    <source>
        <strain evidence="8 9">CBS 123374</strain>
    </source>
</reference>
<dbReference type="Pfam" id="PF04082">
    <property type="entry name" value="Fungal_trans"/>
    <property type="match status" value="1"/>
</dbReference>
<dbReference type="Pfam" id="PF00172">
    <property type="entry name" value="Zn_clus"/>
    <property type="match status" value="1"/>
</dbReference>
<keyword evidence="9" id="KW-1185">Reference proteome</keyword>
<name>A0ABR1YGC1_9PEZI</name>
<keyword evidence="4" id="KW-0804">Transcription</keyword>
<evidence type="ECO:0000256" key="1">
    <source>
        <dbReference type="ARBA" id="ARBA00004123"/>
    </source>
</evidence>
<keyword evidence="2" id="KW-0479">Metal-binding</keyword>
<feature type="compositionally biased region" description="Polar residues" evidence="6">
    <location>
        <begin position="389"/>
        <end position="399"/>
    </location>
</feature>
<dbReference type="SUPFAM" id="SSF57701">
    <property type="entry name" value="Zn2/Cys6 DNA-binding domain"/>
    <property type="match status" value="1"/>
</dbReference>
<dbReference type="EMBL" id="JBBWRZ010000009">
    <property type="protein sequence ID" value="KAK8229065.1"/>
    <property type="molecule type" value="Genomic_DNA"/>
</dbReference>
<feature type="compositionally biased region" description="Polar residues" evidence="6">
    <location>
        <begin position="46"/>
        <end position="58"/>
    </location>
</feature>
<dbReference type="InterPro" id="IPR007219">
    <property type="entry name" value="XnlR_reg_dom"/>
</dbReference>
<feature type="compositionally biased region" description="Polar residues" evidence="6">
    <location>
        <begin position="336"/>
        <end position="348"/>
    </location>
</feature>
<gene>
    <name evidence="8" type="ORF">HDK90DRAFT_346078</name>
</gene>
<evidence type="ECO:0000256" key="2">
    <source>
        <dbReference type="ARBA" id="ARBA00022723"/>
    </source>
</evidence>
<accession>A0ABR1YGC1</accession>
<evidence type="ECO:0000313" key="8">
    <source>
        <dbReference type="EMBL" id="KAK8229065.1"/>
    </source>
</evidence>